<dbReference type="InterPro" id="IPR051531">
    <property type="entry name" value="N-acetyltransferase"/>
</dbReference>
<feature type="domain" description="N-acetyltransferase" evidence="1">
    <location>
        <begin position="31"/>
        <end position="174"/>
    </location>
</feature>
<gene>
    <name evidence="2" type="ORF">BZG01_08160</name>
</gene>
<comment type="caution">
    <text evidence="2">The sequence shown here is derived from an EMBL/GenBank/DDBJ whole genome shotgun (WGS) entry which is preliminary data.</text>
</comment>
<dbReference type="Gene3D" id="3.40.630.30">
    <property type="match status" value="1"/>
</dbReference>
<dbReference type="AlphaFoldDB" id="A0A2N3IAJ5"/>
<dbReference type="Pfam" id="PF13302">
    <property type="entry name" value="Acetyltransf_3"/>
    <property type="match status" value="1"/>
</dbReference>
<evidence type="ECO:0000259" key="1">
    <source>
        <dbReference type="PROSITE" id="PS51186"/>
    </source>
</evidence>
<name>A0A2N3IAJ5_9BACT</name>
<keyword evidence="3" id="KW-1185">Reference proteome</keyword>
<dbReference type="PANTHER" id="PTHR43792">
    <property type="entry name" value="GNAT FAMILY, PUTATIVE (AFU_ORTHOLOGUE AFUA_3G00765)-RELATED-RELATED"/>
    <property type="match status" value="1"/>
</dbReference>
<dbReference type="RefSeq" id="WP_101309337.1">
    <property type="nucleotide sequence ID" value="NZ_MVDE01000009.1"/>
</dbReference>
<accession>A0A2N3IAJ5</accession>
<evidence type="ECO:0000313" key="2">
    <source>
        <dbReference type="EMBL" id="PKQ67351.1"/>
    </source>
</evidence>
<keyword evidence="2" id="KW-0808">Transferase</keyword>
<dbReference type="EMBL" id="MVDE01000009">
    <property type="protein sequence ID" value="PKQ67351.1"/>
    <property type="molecule type" value="Genomic_DNA"/>
</dbReference>
<dbReference type="PANTHER" id="PTHR43792:SF1">
    <property type="entry name" value="N-ACETYLTRANSFERASE DOMAIN-CONTAINING PROTEIN"/>
    <property type="match status" value="1"/>
</dbReference>
<proteinExistence type="predicted"/>
<dbReference type="SUPFAM" id="SSF55729">
    <property type="entry name" value="Acyl-CoA N-acyltransferases (Nat)"/>
    <property type="match status" value="1"/>
</dbReference>
<dbReference type="InterPro" id="IPR016181">
    <property type="entry name" value="Acyl_CoA_acyltransferase"/>
</dbReference>
<protein>
    <submittedName>
        <fullName evidence="2">GNAT family N-acetyltransferase</fullName>
    </submittedName>
</protein>
<organism evidence="2 3">
    <name type="scientific">Labilibaculum manganireducens</name>
    <dbReference type="NCBI Taxonomy" id="1940525"/>
    <lineage>
        <taxon>Bacteria</taxon>
        <taxon>Pseudomonadati</taxon>
        <taxon>Bacteroidota</taxon>
        <taxon>Bacteroidia</taxon>
        <taxon>Marinilabiliales</taxon>
        <taxon>Marinifilaceae</taxon>
        <taxon>Labilibaculum</taxon>
    </lineage>
</organism>
<dbReference type="InterPro" id="IPR000182">
    <property type="entry name" value="GNAT_dom"/>
</dbReference>
<dbReference type="Proteomes" id="UP000233618">
    <property type="component" value="Unassembled WGS sequence"/>
</dbReference>
<reference evidence="2 3" key="1">
    <citation type="journal article" date="2017" name="Front. Microbiol.">
        <title>Labilibaculum manganireducens gen. nov., sp. nov. and Labilibaculum filiforme sp. nov., Novel Bacteroidetes Isolated from Subsurface Sediments of the Baltic Sea.</title>
        <authorList>
            <person name="Vandieken V."/>
            <person name="Marshall I.P."/>
            <person name="Niemann H."/>
            <person name="Engelen B."/>
            <person name="Cypionka H."/>
        </authorList>
    </citation>
    <scope>NUCLEOTIDE SEQUENCE [LARGE SCALE GENOMIC DNA]</scope>
    <source>
        <strain evidence="2 3">59.10-2M</strain>
    </source>
</reference>
<evidence type="ECO:0000313" key="3">
    <source>
        <dbReference type="Proteomes" id="UP000233618"/>
    </source>
</evidence>
<dbReference type="GO" id="GO:0016747">
    <property type="term" value="F:acyltransferase activity, transferring groups other than amino-acyl groups"/>
    <property type="evidence" value="ECO:0007669"/>
    <property type="project" value="InterPro"/>
</dbReference>
<sequence>MELHSKRLCLQSIQNKHAEEVFDYRSDAKTNQYQSWIPKNIDDVYDFIRNTVSKSIDQIDTWYQFVIISREDQKVIGDIGIHFLDENKEQVELGCTLAKSYHGKGFANEALSEVIKFLFTDLNKHRITASVDPVNIKSIAMLERLGFRKEAHFIKSIFVDGEWIDDVIYAILKDEWINKIQND</sequence>
<dbReference type="PROSITE" id="PS51186">
    <property type="entry name" value="GNAT"/>
    <property type="match status" value="1"/>
</dbReference>